<evidence type="ECO:0000313" key="11">
    <source>
        <dbReference type="EMBL" id="CAL4103562.1"/>
    </source>
</evidence>
<comment type="subcellular location">
    <subcellularLocation>
        <location evidence="1">Membrane</location>
    </subcellularLocation>
</comment>
<evidence type="ECO:0000256" key="4">
    <source>
        <dbReference type="ARBA" id="ARBA00022692"/>
    </source>
</evidence>
<keyword evidence="12" id="KW-1185">Reference proteome</keyword>
<keyword evidence="3" id="KW-0808">Transferase</keyword>
<keyword evidence="6" id="KW-0443">Lipid metabolism</keyword>
<proteinExistence type="inferred from homology"/>
<reference evidence="11 12" key="1">
    <citation type="submission" date="2024-05" db="EMBL/GenBank/DDBJ databases">
        <authorList>
            <person name="Wallberg A."/>
        </authorList>
    </citation>
    <scope>NUCLEOTIDE SEQUENCE [LARGE SCALE GENOMIC DNA]</scope>
</reference>
<feature type="region of interest" description="Disordered" evidence="9">
    <location>
        <begin position="1"/>
        <end position="27"/>
    </location>
</feature>
<dbReference type="EMBL" id="CAXKWB010012164">
    <property type="protein sequence ID" value="CAL4103562.1"/>
    <property type="molecule type" value="Genomic_DNA"/>
</dbReference>
<evidence type="ECO:0000256" key="9">
    <source>
        <dbReference type="SAM" id="MobiDB-lite"/>
    </source>
</evidence>
<evidence type="ECO:0000259" key="10">
    <source>
        <dbReference type="Pfam" id="PF01553"/>
    </source>
</evidence>
<evidence type="ECO:0000256" key="6">
    <source>
        <dbReference type="ARBA" id="ARBA00023098"/>
    </source>
</evidence>
<keyword evidence="7" id="KW-0472">Membrane</keyword>
<gene>
    <name evidence="11" type="ORF">MNOR_LOCUS17596</name>
</gene>
<evidence type="ECO:0000313" key="12">
    <source>
        <dbReference type="Proteomes" id="UP001497623"/>
    </source>
</evidence>
<evidence type="ECO:0000256" key="3">
    <source>
        <dbReference type="ARBA" id="ARBA00022679"/>
    </source>
</evidence>
<name>A0AAV2QXX3_MEGNR</name>
<keyword evidence="4" id="KW-0812">Transmembrane</keyword>
<dbReference type="SUPFAM" id="SSF69593">
    <property type="entry name" value="Glycerol-3-phosphate (1)-acyltransferase"/>
    <property type="match status" value="1"/>
</dbReference>
<dbReference type="Pfam" id="PF01553">
    <property type="entry name" value="Acyltransferase"/>
    <property type="match status" value="1"/>
</dbReference>
<feature type="non-terminal residue" evidence="11">
    <location>
        <position position="366"/>
    </location>
</feature>
<dbReference type="InterPro" id="IPR002123">
    <property type="entry name" value="Plipid/glycerol_acylTrfase"/>
</dbReference>
<dbReference type="PANTHER" id="PTHR23063">
    <property type="entry name" value="PHOSPHOLIPID ACYLTRANSFERASE"/>
    <property type="match status" value="1"/>
</dbReference>
<evidence type="ECO:0000256" key="5">
    <source>
        <dbReference type="ARBA" id="ARBA00022989"/>
    </source>
</evidence>
<sequence>MDEEGEMVSSIYRGGGSDRIRGEDEEGKIRGSKLRSICSDVSIFDPPPVKVTGCALILCFGQISYFPFEFVHYGQNISLWHLHIGRWHPNLQELSQRATVASAKVMIFPEGTCTNRTCLITFKAGAFYPGVPIQPVVIRYPNRTDTVTWTWDGPGAFQITLRDFCEIYHMCELDFFPVCEKVNNKLYTDSVLKFLIEILGSTVAAPCYYTNKFKNNAKGKSLVSYNHPFCNSQKDVKCKARLRTGLNYKESLEDAMKHFINEDLVDYDLNIAGFEPNIFLSDHHVAGSTTLKLYSEENSGSVAKSFIQINGSDYIKPINRKTQEAIEKIYKKYDGGRGPLRSCDILNMLMEATKTDVNTAAPNCNR</sequence>
<dbReference type="Proteomes" id="UP001497623">
    <property type="component" value="Unassembled WGS sequence"/>
</dbReference>
<evidence type="ECO:0000256" key="1">
    <source>
        <dbReference type="ARBA" id="ARBA00004370"/>
    </source>
</evidence>
<dbReference type="GO" id="GO:0006629">
    <property type="term" value="P:lipid metabolic process"/>
    <property type="evidence" value="ECO:0007669"/>
    <property type="project" value="UniProtKB-KW"/>
</dbReference>
<feature type="domain" description="Phospholipid/glycerol acyltransferase" evidence="10">
    <location>
        <begin position="87"/>
        <end position="138"/>
    </location>
</feature>
<dbReference type="GO" id="GO:0005783">
    <property type="term" value="C:endoplasmic reticulum"/>
    <property type="evidence" value="ECO:0007669"/>
    <property type="project" value="TreeGrafter"/>
</dbReference>
<comment type="caution">
    <text evidence="11">The sequence shown here is derived from an EMBL/GenBank/DDBJ whole genome shotgun (WGS) entry which is preliminary data.</text>
</comment>
<evidence type="ECO:0000256" key="2">
    <source>
        <dbReference type="ARBA" id="ARBA00008655"/>
    </source>
</evidence>
<protein>
    <recommendedName>
        <fullName evidence="10">Phospholipid/glycerol acyltransferase domain-containing protein</fullName>
    </recommendedName>
</protein>
<organism evidence="11 12">
    <name type="scientific">Meganyctiphanes norvegica</name>
    <name type="common">Northern krill</name>
    <name type="synonym">Thysanopoda norvegica</name>
    <dbReference type="NCBI Taxonomy" id="48144"/>
    <lineage>
        <taxon>Eukaryota</taxon>
        <taxon>Metazoa</taxon>
        <taxon>Ecdysozoa</taxon>
        <taxon>Arthropoda</taxon>
        <taxon>Crustacea</taxon>
        <taxon>Multicrustacea</taxon>
        <taxon>Malacostraca</taxon>
        <taxon>Eumalacostraca</taxon>
        <taxon>Eucarida</taxon>
        <taxon>Euphausiacea</taxon>
        <taxon>Euphausiidae</taxon>
        <taxon>Meganyctiphanes</taxon>
    </lineage>
</organism>
<accession>A0AAV2QXX3</accession>
<evidence type="ECO:0000256" key="7">
    <source>
        <dbReference type="ARBA" id="ARBA00023136"/>
    </source>
</evidence>
<comment type="similarity">
    <text evidence="2">Belongs to the 1-acyl-sn-glycerol-3-phosphate acyltransferase family.</text>
</comment>
<dbReference type="GO" id="GO:0016020">
    <property type="term" value="C:membrane"/>
    <property type="evidence" value="ECO:0007669"/>
    <property type="project" value="UniProtKB-SubCell"/>
</dbReference>
<keyword evidence="5" id="KW-1133">Transmembrane helix</keyword>
<keyword evidence="8" id="KW-0012">Acyltransferase</keyword>
<dbReference type="AlphaFoldDB" id="A0AAV2QXX3"/>
<dbReference type="GO" id="GO:0042171">
    <property type="term" value="F:lysophosphatidic acid acyltransferase activity"/>
    <property type="evidence" value="ECO:0007669"/>
    <property type="project" value="TreeGrafter"/>
</dbReference>
<dbReference type="PANTHER" id="PTHR23063:SF52">
    <property type="entry name" value="LYSOPHOSPHATIDYLCHOLINE ACYLTRANSFERASE"/>
    <property type="match status" value="1"/>
</dbReference>
<evidence type="ECO:0000256" key="8">
    <source>
        <dbReference type="ARBA" id="ARBA00023315"/>
    </source>
</evidence>